<dbReference type="GO" id="GO:0005524">
    <property type="term" value="F:ATP binding"/>
    <property type="evidence" value="ECO:0007669"/>
    <property type="project" value="UniProtKB-KW"/>
</dbReference>
<feature type="compositionally biased region" description="Polar residues" evidence="3">
    <location>
        <begin position="26"/>
        <end position="36"/>
    </location>
</feature>
<dbReference type="PANTHER" id="PTHR13504">
    <property type="entry name" value="FIDO DOMAIN-CONTAINING PROTEIN DDB_G0283145"/>
    <property type="match status" value="1"/>
</dbReference>
<dbReference type="OrthoDB" id="439046at2759"/>
<evidence type="ECO:0000256" key="1">
    <source>
        <dbReference type="PIRSR" id="PIRSR640198-1"/>
    </source>
</evidence>
<evidence type="ECO:0000256" key="3">
    <source>
        <dbReference type="SAM" id="MobiDB-lite"/>
    </source>
</evidence>
<gene>
    <name evidence="5" type="ORF">PMG11_09578</name>
</gene>
<dbReference type="Proteomes" id="UP000042958">
    <property type="component" value="Unassembled WGS sequence"/>
</dbReference>
<dbReference type="AlphaFoldDB" id="A0A0F7U189"/>
<dbReference type="PROSITE" id="PS51459">
    <property type="entry name" value="FIDO"/>
    <property type="match status" value="1"/>
</dbReference>
<sequence length="394" mass="44757">MASPTKRHKAKRPSLENAFEGLEITPNLSNPETSPSIHLGKSLRKMMKSTLRLGHGTVSRSVRGIETNFTIIQDEVYDYKIAHEDFDPDLVFPEMVKLGNQLQDILQARLDPEQEAAFENHILECLVRMVYGSNMIEHAGAGLDITWKLCMKIFQGEQVPEDIGEQDEEYRRIKEERMRDKLSTSGAAVLRSRREIVQHAKAAAYIITELCLYDRDLSEEIILETHRILTYKVDAESAPWSQYSGVYRSVDVSAGLHTFTYPFRVPSKMQQMIHELQSDLQQAAKSGVLDPIVLAAKYTHIFVNIHPFLDGNGRMCRLILNSMLLKFGSFIVCLGQYGPDRNAYNEIASAASQLEDTYDGREEEEKPVMHRELASLILSHAKNSLEKLIMAIMK</sequence>
<dbReference type="EMBL" id="CDHK01000010">
    <property type="protein sequence ID" value="CEJ61032.1"/>
    <property type="molecule type" value="Genomic_DNA"/>
</dbReference>
<feature type="region of interest" description="Disordered" evidence="3">
    <location>
        <begin position="1"/>
        <end position="36"/>
    </location>
</feature>
<evidence type="ECO:0000259" key="4">
    <source>
        <dbReference type="PROSITE" id="PS51459"/>
    </source>
</evidence>
<feature type="binding site" evidence="2">
    <location>
        <begin position="310"/>
        <end position="317"/>
    </location>
    <ligand>
        <name>ATP</name>
        <dbReference type="ChEBI" id="CHEBI:30616"/>
    </ligand>
</feature>
<evidence type="ECO:0000313" key="6">
    <source>
        <dbReference type="Proteomes" id="UP000042958"/>
    </source>
</evidence>
<name>A0A0F7U189_PENBI</name>
<dbReference type="InterPro" id="IPR036597">
    <property type="entry name" value="Fido-like_dom_sf"/>
</dbReference>
<reference evidence="6" key="1">
    <citation type="journal article" date="2015" name="Genome Announc.">
        <title>Draft genome sequence of the fungus Penicillium brasilianum MG11.</title>
        <authorList>
            <person name="Horn F."/>
            <person name="Linde J."/>
            <person name="Mattern D.J."/>
            <person name="Walther G."/>
            <person name="Guthke R."/>
            <person name="Brakhage A.A."/>
            <person name="Valiante V."/>
        </authorList>
    </citation>
    <scope>NUCLEOTIDE SEQUENCE [LARGE SCALE GENOMIC DNA]</scope>
    <source>
        <strain evidence="6">MG11</strain>
    </source>
</reference>
<feature type="compositionally biased region" description="Basic residues" evidence="3">
    <location>
        <begin position="1"/>
        <end position="12"/>
    </location>
</feature>
<dbReference type="STRING" id="104259.A0A0F7U189"/>
<dbReference type="SUPFAM" id="SSF140931">
    <property type="entry name" value="Fic-like"/>
    <property type="match status" value="1"/>
</dbReference>
<evidence type="ECO:0000256" key="2">
    <source>
        <dbReference type="PIRSR" id="PIRSR640198-2"/>
    </source>
</evidence>
<feature type="active site" evidence="1">
    <location>
        <position position="306"/>
    </location>
</feature>
<dbReference type="PANTHER" id="PTHR13504:SF38">
    <property type="entry name" value="FIDO DOMAIN-CONTAINING PROTEIN"/>
    <property type="match status" value="1"/>
</dbReference>
<protein>
    <recommendedName>
        <fullName evidence="4">Fido domain-containing protein</fullName>
    </recommendedName>
</protein>
<dbReference type="InterPro" id="IPR040198">
    <property type="entry name" value="Fido_containing"/>
</dbReference>
<dbReference type="Gene3D" id="1.10.3290.10">
    <property type="entry name" value="Fido-like domain"/>
    <property type="match status" value="1"/>
</dbReference>
<proteinExistence type="predicted"/>
<keyword evidence="2" id="KW-0067">ATP-binding</keyword>
<keyword evidence="2" id="KW-0547">Nucleotide-binding</keyword>
<accession>A0A0F7U189</accession>
<feature type="domain" description="Fido" evidence="4">
    <location>
        <begin position="217"/>
        <end position="379"/>
    </location>
</feature>
<evidence type="ECO:0000313" key="5">
    <source>
        <dbReference type="EMBL" id="CEJ61032.1"/>
    </source>
</evidence>
<organism evidence="5 6">
    <name type="scientific">Penicillium brasilianum</name>
    <dbReference type="NCBI Taxonomy" id="104259"/>
    <lineage>
        <taxon>Eukaryota</taxon>
        <taxon>Fungi</taxon>
        <taxon>Dikarya</taxon>
        <taxon>Ascomycota</taxon>
        <taxon>Pezizomycotina</taxon>
        <taxon>Eurotiomycetes</taxon>
        <taxon>Eurotiomycetidae</taxon>
        <taxon>Eurotiales</taxon>
        <taxon>Aspergillaceae</taxon>
        <taxon>Penicillium</taxon>
    </lineage>
</organism>
<keyword evidence="6" id="KW-1185">Reference proteome</keyword>
<dbReference type="Pfam" id="PF02661">
    <property type="entry name" value="Fic"/>
    <property type="match status" value="1"/>
</dbReference>
<dbReference type="InterPro" id="IPR003812">
    <property type="entry name" value="Fido"/>
</dbReference>